<reference evidence="2 3" key="1">
    <citation type="submission" date="2013-07" db="EMBL/GenBank/DDBJ databases">
        <authorList>
            <person name="Stoco P.H."/>
            <person name="Wagner G."/>
            <person name="Gerber A."/>
            <person name="Zaha A."/>
            <person name="Thompson C."/>
            <person name="Bartholomeu D.C."/>
            <person name="Luckemeyer D.D."/>
            <person name="Bahia D."/>
            <person name="Loreto E."/>
            <person name="Prestes E.B."/>
            <person name="Lima F.M."/>
            <person name="Rodrigues-Luiz G."/>
            <person name="Vallejo G.A."/>
            <person name="Filho J.F."/>
            <person name="Monteiro K.M."/>
            <person name="Tyler K.M."/>
            <person name="de Almeida L.G."/>
            <person name="Ortiz M.F."/>
            <person name="Siervo M.A."/>
            <person name="de Moraes M.H."/>
            <person name="Cunha O.L."/>
            <person name="Mendonca-Neto R."/>
            <person name="Silva R."/>
            <person name="Teixeira S.M."/>
            <person name="Murta S.M."/>
            <person name="Sincero T.C."/>
            <person name="Mendes T.A."/>
            <person name="Urmenyi T.P."/>
            <person name="Silva V.G."/>
            <person name="da Rocha W.D."/>
            <person name="Andersson B."/>
            <person name="Romanha A.J."/>
            <person name="Steindel M."/>
            <person name="de Vasconcelos A.T."/>
            <person name="Grisard E.C."/>
        </authorList>
    </citation>
    <scope>NUCLEOTIDE SEQUENCE [LARGE SCALE GENOMIC DNA]</scope>
    <source>
        <strain evidence="2 3">SC58</strain>
    </source>
</reference>
<feature type="region of interest" description="Disordered" evidence="1">
    <location>
        <begin position="510"/>
        <end position="577"/>
    </location>
</feature>
<keyword evidence="3" id="KW-1185">Reference proteome</keyword>
<dbReference type="EMBL" id="AUPL01001289">
    <property type="protein sequence ID" value="ESL10970.1"/>
    <property type="molecule type" value="Genomic_DNA"/>
</dbReference>
<feature type="compositionally biased region" description="Low complexity" evidence="1">
    <location>
        <begin position="541"/>
        <end position="560"/>
    </location>
</feature>
<sequence>MRQMMLEKVKVERECPFKPKLSPYAAKIQRPTDLAPQNRVYDELMRKEEWRAKKRQEHIRRELEGCTFRPLTLRAAKLKSSAHTHDSHVFSELYGHDEERNHFVREVQPYVVEQLERHMLFKNPSNKPLPEDKINAVVERLFSCSVVVHTEEGTRRRSQSPSPPFKPTVSVNSARIVAKQREGGNVEENVVERLLHPTAYLKPSEQLRRQTESKQEEAELELVRLEYVRRLQGLLQRERRQSIIAAKFELLSGAINKERQSREGSQRCVTEHSAQELVRAGAVMLSSAEAQELCSILTASGAGRLNKDSFIALCTAAVEGLPNPGASPLGRVPPPRAPRMGGGLTDADRGVQEGAQRPTFRREIPSPEELEKMRARREERTQQMVEEEYQKRQAMMEEEERQCTFRPPPPRRIPKECHVNHNVDVKTTKAAALRRAYIEKRLEGEEHAGGTAAALPPASTKDLFGAGAGGAHTGAQFLQSVAPRSLLASSNPRTKPFFASPIAEVSPATKVPSKRCRGGKAHRSYTAHGEGFSTRKDHSSRSVPAVASDRSSDDAAAAYPRPRKMRTRESVAVAEAPSPRVYRDVVSEHAAFGRDGALSEFGRELILRQLREYRDRR</sequence>
<evidence type="ECO:0000313" key="2">
    <source>
        <dbReference type="EMBL" id="ESL10970.1"/>
    </source>
</evidence>
<accession>A0A061J9F3</accession>
<dbReference type="VEuPathDB" id="TriTrypDB:TRSC58_01289"/>
<proteinExistence type="predicted"/>
<evidence type="ECO:0000256" key="1">
    <source>
        <dbReference type="SAM" id="MobiDB-lite"/>
    </source>
</evidence>
<evidence type="ECO:0000313" key="3">
    <source>
        <dbReference type="Proteomes" id="UP000031737"/>
    </source>
</evidence>
<dbReference type="Proteomes" id="UP000031737">
    <property type="component" value="Unassembled WGS sequence"/>
</dbReference>
<feature type="compositionally biased region" description="Basic residues" evidence="1">
    <location>
        <begin position="512"/>
        <end position="525"/>
    </location>
</feature>
<gene>
    <name evidence="2" type="ORF">TRSC58_01289</name>
</gene>
<protein>
    <submittedName>
        <fullName evidence="2">Uncharacterized protein</fullName>
    </submittedName>
</protein>
<feature type="region of interest" description="Disordered" evidence="1">
    <location>
        <begin position="393"/>
        <end position="414"/>
    </location>
</feature>
<comment type="caution">
    <text evidence="2">The sequence shown here is derived from an EMBL/GenBank/DDBJ whole genome shotgun (WGS) entry which is preliminary data.</text>
</comment>
<dbReference type="AlphaFoldDB" id="A0A061J9F3"/>
<dbReference type="PANTHER" id="PTHR37028:SF8">
    <property type="entry name" value="200 KDA ANTIGEN P200"/>
    <property type="match status" value="1"/>
</dbReference>
<dbReference type="PANTHER" id="PTHR37028">
    <property type="entry name" value="UNNAMED PRODUCT-RELATED"/>
    <property type="match status" value="1"/>
</dbReference>
<dbReference type="OrthoDB" id="265282at2759"/>
<organism evidence="2 3">
    <name type="scientific">Trypanosoma rangeli SC58</name>
    <dbReference type="NCBI Taxonomy" id="429131"/>
    <lineage>
        <taxon>Eukaryota</taxon>
        <taxon>Discoba</taxon>
        <taxon>Euglenozoa</taxon>
        <taxon>Kinetoplastea</taxon>
        <taxon>Metakinetoplastina</taxon>
        <taxon>Trypanosomatida</taxon>
        <taxon>Trypanosomatidae</taxon>
        <taxon>Trypanosoma</taxon>
        <taxon>Herpetosoma</taxon>
    </lineage>
</organism>
<name>A0A061J9F3_TRYRA</name>